<dbReference type="EMBL" id="AEPE02000006">
    <property type="protein sequence ID" value="EFZ36147.1"/>
    <property type="molecule type" value="Genomic_DNA"/>
</dbReference>
<organism evidence="1 2">
    <name type="scientific">Hoylesella oralis ATCC 33269</name>
    <dbReference type="NCBI Taxonomy" id="873533"/>
    <lineage>
        <taxon>Bacteria</taxon>
        <taxon>Pseudomonadati</taxon>
        <taxon>Bacteroidota</taxon>
        <taxon>Bacteroidia</taxon>
        <taxon>Bacteroidales</taxon>
        <taxon>Prevotellaceae</taxon>
        <taxon>Hoylesella</taxon>
    </lineage>
</organism>
<dbReference type="STRING" id="28134.SAMN05444288_2188"/>
<keyword evidence="2" id="KW-1185">Reference proteome</keyword>
<protein>
    <submittedName>
        <fullName evidence="1">Peptidase S24-like protein</fullName>
    </submittedName>
</protein>
<proteinExistence type="predicted"/>
<gene>
    <name evidence="1" type="ORF">HMPREF0663_12214</name>
</gene>
<dbReference type="SUPFAM" id="SSF51306">
    <property type="entry name" value="LexA/Signal peptidase"/>
    <property type="match status" value="1"/>
</dbReference>
<comment type="caution">
    <text evidence="1">The sequence shown here is derived from an EMBL/GenBank/DDBJ whole genome shotgun (WGS) entry which is preliminary data.</text>
</comment>
<name>E7RSE6_9BACT</name>
<reference evidence="1" key="1">
    <citation type="submission" date="2011-01" db="EMBL/GenBank/DDBJ databases">
        <authorList>
            <person name="Muzny D."/>
            <person name="Qin X."/>
            <person name="Buhay C."/>
            <person name="Dugan-Rocha S."/>
            <person name="Ding Y."/>
            <person name="Chen G."/>
            <person name="Hawes A."/>
            <person name="Holder M."/>
            <person name="Jhangiani S."/>
            <person name="Johnson A."/>
            <person name="Khan Z."/>
            <person name="Li Z."/>
            <person name="Liu W."/>
            <person name="Liu X."/>
            <person name="Perez L."/>
            <person name="Shen H."/>
            <person name="Wang Q."/>
            <person name="Watt J."/>
            <person name="Xi L."/>
            <person name="Xin Y."/>
            <person name="Zhou J."/>
            <person name="Deng J."/>
            <person name="Jiang H."/>
            <person name="Liu Y."/>
            <person name="Qu J."/>
            <person name="Song X.-Z."/>
            <person name="Zhang L."/>
            <person name="Villasana D."/>
            <person name="Johnson A."/>
            <person name="Liu J."/>
            <person name="Liyanage D."/>
            <person name="Lorensuhewa L."/>
            <person name="Robinson T."/>
            <person name="Song A."/>
            <person name="Song B.-B."/>
            <person name="Dinh H."/>
            <person name="Thornton R."/>
            <person name="Coyle M."/>
            <person name="Francisco L."/>
            <person name="Jackson L."/>
            <person name="Javaid M."/>
            <person name="Korchina V."/>
            <person name="Kovar C."/>
            <person name="Mata R."/>
            <person name="Mathew T."/>
            <person name="Ngo R."/>
            <person name="Nguyen L."/>
            <person name="Nguyen N."/>
            <person name="Okwuonu G."/>
            <person name="Ongeri F."/>
            <person name="Pham C."/>
            <person name="Simmons D."/>
            <person name="Wilczek-Boney K."/>
            <person name="Hale W."/>
            <person name="Jakkamsetti A."/>
            <person name="Pham P."/>
            <person name="Ruth R."/>
            <person name="San Lucas F."/>
            <person name="Warren J."/>
            <person name="Zhang J."/>
            <person name="Zhao Z."/>
            <person name="Zhou C."/>
            <person name="Zhu D."/>
            <person name="Lee S."/>
            <person name="Bess C."/>
            <person name="Blankenburg K."/>
            <person name="Forbes L."/>
            <person name="Fu Q."/>
            <person name="Gubbala S."/>
            <person name="Hirani K."/>
            <person name="Jayaseelan J.C."/>
            <person name="Lara F."/>
            <person name="Munidasa M."/>
            <person name="Palculict T."/>
            <person name="Patil S."/>
            <person name="Pu L.-L."/>
            <person name="Saada N."/>
            <person name="Tang L."/>
            <person name="Weissenberger G."/>
            <person name="Zhu Y."/>
            <person name="Hemphill L."/>
            <person name="Shang Y."/>
            <person name="Youmans B."/>
            <person name="Ayvaz T."/>
            <person name="Ross M."/>
            <person name="Santibanez J."/>
            <person name="Aqrawi P."/>
            <person name="Gross S."/>
            <person name="Joshi V."/>
            <person name="Fowler G."/>
            <person name="Nazareth L."/>
            <person name="Reid J."/>
            <person name="Worley K."/>
            <person name="Petrosino J."/>
            <person name="Highlander S."/>
            <person name="Gibbs R."/>
        </authorList>
    </citation>
    <scope>NUCLEOTIDE SEQUENCE [LARGE SCALE GENOMIC DNA]</scope>
    <source>
        <strain evidence="1">ATCC 33269</strain>
    </source>
</reference>
<evidence type="ECO:0000313" key="1">
    <source>
        <dbReference type="EMBL" id="EFZ36147.1"/>
    </source>
</evidence>
<sequence length="166" mass="19502">MKEHTSPQTELGVKEIQFANAEFLPEIVRFLEEGHTVTLRLRGFSMRPFLEDNRDKALITKVQDIHIGDAVLAEIAPKHFVLHRIIAFDGDNIVLRGDGNLSEEYCKRVDVKGSVVGFYRKGRIRLDRTDGRKWMLYSVIWMKLYPIRRYLLAAYRRIWLKLFKPI</sequence>
<accession>E7RSE6</accession>
<dbReference type="RefSeq" id="WP_004370438.1">
    <property type="nucleotide sequence ID" value="NZ_GL833119.1"/>
</dbReference>
<dbReference type="Proteomes" id="UP000005580">
    <property type="component" value="Unassembled WGS sequence"/>
</dbReference>
<dbReference type="HOGENOM" id="CLU_126496_1_0_10"/>
<dbReference type="CDD" id="cd06462">
    <property type="entry name" value="Peptidase_S24_S26"/>
    <property type="match status" value="1"/>
</dbReference>
<dbReference type="eggNOG" id="COG0681">
    <property type="taxonomic scope" value="Bacteria"/>
</dbReference>
<evidence type="ECO:0000313" key="2">
    <source>
        <dbReference type="Proteomes" id="UP000005580"/>
    </source>
</evidence>
<dbReference type="InterPro" id="IPR036286">
    <property type="entry name" value="LexA/Signal_pep-like_sf"/>
</dbReference>
<dbReference type="AlphaFoldDB" id="E7RSE6"/>